<organism evidence="5">
    <name type="scientific">candidate division TA06 bacterium ADurb.Bin131</name>
    <dbReference type="NCBI Taxonomy" id="1852827"/>
    <lineage>
        <taxon>Bacteria</taxon>
        <taxon>Bacteria division TA06</taxon>
    </lineage>
</organism>
<evidence type="ECO:0000313" key="5">
    <source>
        <dbReference type="EMBL" id="OQB71701.1"/>
    </source>
</evidence>
<sequence length="389" mass="45161">MDIIKAWKVLIDESTYPAEYPFPGEWISFGKGYPIKGLGGWQTPLISHELSHFDIQRARHQIVLYLKSCLRDKDGMMAARVVCRSDVLYRDNEKGRFYEYSHPPVWSYAARKILEKQWDTKFALFCFESGITNLKWWIKNRQDRIGLFWYLDSFPDRKDSAESGCQHSPRWDFTDLGPFPCIDLNCQILLYLENMIFLAEKLGMNKEKDHLVSIHGNLKKIVMRYFWDDILGFFCDYELTGMNAKKTSASFWTLISGLALEEDVERMVPLLLDPGEFGAPCGLPSVALSEPKFKLDFWRGCLWPSEVFWTCIGLQRYHYNDIARKISKICLDNVYNTYNTTGKFWEFYNPIDGDITKISRNGIRGPYQDCPASVPLISLEKIATGEIIC</sequence>
<protein>
    <submittedName>
        <fullName evidence="5">Glucosidase YgjK</fullName>
        <ecNumber evidence="5">3.2.1.-</ecNumber>
    </submittedName>
</protein>
<gene>
    <name evidence="5" type="primary">ygjK</name>
    <name evidence="5" type="ORF">BWX89_01622</name>
</gene>
<comment type="caution">
    <text evidence="5">The sequence shown here is derived from an EMBL/GenBank/DDBJ whole genome shotgun (WGS) entry which is preliminary data.</text>
</comment>
<dbReference type="GO" id="GO:0006487">
    <property type="term" value="P:protein N-linked glycosylation"/>
    <property type="evidence" value="ECO:0007669"/>
    <property type="project" value="TreeGrafter"/>
</dbReference>
<dbReference type="SUPFAM" id="SSF48208">
    <property type="entry name" value="Six-hairpin glycosidases"/>
    <property type="match status" value="1"/>
</dbReference>
<dbReference type="EMBL" id="MWDQ01000150">
    <property type="protein sequence ID" value="OQB71701.1"/>
    <property type="molecule type" value="Genomic_DNA"/>
</dbReference>
<keyword evidence="2 5" id="KW-0378">Hydrolase</keyword>
<dbReference type="PANTHER" id="PTHR10412:SF11">
    <property type="entry name" value="MANNOSYL-OLIGOSACCHARIDE GLUCOSIDASE"/>
    <property type="match status" value="1"/>
</dbReference>
<dbReference type="GO" id="GO:0004573">
    <property type="term" value="F:Glc3Man9GlcNAc2 oligosaccharide glucosidase activity"/>
    <property type="evidence" value="ECO:0007669"/>
    <property type="project" value="InterPro"/>
</dbReference>
<dbReference type="InterPro" id="IPR012341">
    <property type="entry name" value="6hp_glycosidase-like_sf"/>
</dbReference>
<dbReference type="InterPro" id="IPR054491">
    <property type="entry name" value="MGH1-like_GH"/>
</dbReference>
<feature type="domain" description="Mannosylglycerate hydrolase MGH1-like glycoside hydrolase" evidence="4">
    <location>
        <begin position="41"/>
        <end position="356"/>
    </location>
</feature>
<evidence type="ECO:0000256" key="1">
    <source>
        <dbReference type="ARBA" id="ARBA00010833"/>
    </source>
</evidence>
<dbReference type="GO" id="GO:0009311">
    <property type="term" value="P:oligosaccharide metabolic process"/>
    <property type="evidence" value="ECO:0007669"/>
    <property type="project" value="InterPro"/>
</dbReference>
<keyword evidence="3 5" id="KW-0326">Glycosidase</keyword>
<dbReference type="EC" id="3.2.1.-" evidence="5"/>
<comment type="similarity">
    <text evidence="1">Belongs to the glycosyl hydrolase 63 family.</text>
</comment>
<dbReference type="Proteomes" id="UP000485562">
    <property type="component" value="Unassembled WGS sequence"/>
</dbReference>
<dbReference type="PANTHER" id="PTHR10412">
    <property type="entry name" value="MANNOSYL-OLIGOSACCHARIDE GLUCOSIDASE"/>
    <property type="match status" value="1"/>
</dbReference>
<proteinExistence type="inferred from homology"/>
<evidence type="ECO:0000256" key="2">
    <source>
        <dbReference type="ARBA" id="ARBA00022801"/>
    </source>
</evidence>
<evidence type="ECO:0000256" key="3">
    <source>
        <dbReference type="ARBA" id="ARBA00023295"/>
    </source>
</evidence>
<reference evidence="5" key="1">
    <citation type="submission" date="2017-02" db="EMBL/GenBank/DDBJ databases">
        <title>Delving into the versatile metabolic prowess of the omnipresent phylum Bacteroidetes.</title>
        <authorList>
            <person name="Nobu M.K."/>
            <person name="Mei R."/>
            <person name="Narihiro T."/>
            <person name="Kuroda K."/>
            <person name="Liu W.-T."/>
        </authorList>
    </citation>
    <scope>NUCLEOTIDE SEQUENCE</scope>
    <source>
        <strain evidence="5">ADurb.Bin131</strain>
    </source>
</reference>
<evidence type="ECO:0000259" key="4">
    <source>
        <dbReference type="Pfam" id="PF22422"/>
    </source>
</evidence>
<dbReference type="Pfam" id="PF22422">
    <property type="entry name" value="MGH1-like_GH"/>
    <property type="match status" value="1"/>
</dbReference>
<dbReference type="InterPro" id="IPR004888">
    <property type="entry name" value="Glycoside_hydrolase_63"/>
</dbReference>
<dbReference type="AlphaFoldDB" id="A0A1V6C4D4"/>
<dbReference type="InterPro" id="IPR008928">
    <property type="entry name" value="6-hairpin_glycosidase_sf"/>
</dbReference>
<name>A0A1V6C4D4_UNCT6</name>
<dbReference type="Gene3D" id="1.50.10.10">
    <property type="match status" value="1"/>
</dbReference>
<accession>A0A1V6C4D4</accession>